<evidence type="ECO:0000313" key="1">
    <source>
        <dbReference type="EMBL" id="KAJ8709542.1"/>
    </source>
</evidence>
<comment type="caution">
    <text evidence="1">The sequence shown here is derived from an EMBL/GenBank/DDBJ whole genome shotgun (WGS) entry which is preliminary data.</text>
</comment>
<organism evidence="1 2">
    <name type="scientific">Mythimna loreyi</name>
    <dbReference type="NCBI Taxonomy" id="667449"/>
    <lineage>
        <taxon>Eukaryota</taxon>
        <taxon>Metazoa</taxon>
        <taxon>Ecdysozoa</taxon>
        <taxon>Arthropoda</taxon>
        <taxon>Hexapoda</taxon>
        <taxon>Insecta</taxon>
        <taxon>Pterygota</taxon>
        <taxon>Neoptera</taxon>
        <taxon>Endopterygota</taxon>
        <taxon>Lepidoptera</taxon>
        <taxon>Glossata</taxon>
        <taxon>Ditrysia</taxon>
        <taxon>Noctuoidea</taxon>
        <taxon>Noctuidae</taxon>
        <taxon>Noctuinae</taxon>
        <taxon>Hadenini</taxon>
        <taxon>Mythimna</taxon>
    </lineage>
</organism>
<evidence type="ECO:0000313" key="2">
    <source>
        <dbReference type="Proteomes" id="UP001231649"/>
    </source>
</evidence>
<sequence length="312" mass="35109">MKSSLKYLALLCCLNLIEGSFRCDYQYNLKTQTWFKFIVVPANWFDARLRCSQEGAVLASPTTPEILTEMRNIMNRSIPEYEIFTGIHATVSQGDYCTIEGTPLSTIAVAWAENEPDNNNNVESCITLNGNGELADRPCQVTRPYICYRPESTQVVVTECGTIDPEYYLDRRTNKCYKIHIVPRNFSRANLACTAEGGHLAIINNDAEAAVLRDLFAKYPDTKFVGNFQKGFAFIGFHNWGETWDWRTVHGETLREAGYDKFSPGDPNNYPPGESCGGIFRTGLLIDVWCDRPAAFICEKSPNFRAVCLASP</sequence>
<dbReference type="Proteomes" id="UP001231649">
    <property type="component" value="Chromosome 24"/>
</dbReference>
<name>A0ACC2QA62_9NEOP</name>
<proteinExistence type="predicted"/>
<reference evidence="1" key="1">
    <citation type="submission" date="2023-03" db="EMBL/GenBank/DDBJ databases">
        <title>Chromosome-level genomes of two armyworms, Mythimna separata and Mythimna loreyi, provide insights into the biosynthesis and reception of sex pheromones.</title>
        <authorList>
            <person name="Zhao H."/>
        </authorList>
    </citation>
    <scope>NUCLEOTIDE SEQUENCE</scope>
    <source>
        <strain evidence="1">BeijingLab</strain>
    </source>
</reference>
<gene>
    <name evidence="1" type="ORF">PYW08_009546</name>
</gene>
<dbReference type="EMBL" id="CM056800">
    <property type="protein sequence ID" value="KAJ8709542.1"/>
    <property type="molecule type" value="Genomic_DNA"/>
</dbReference>
<accession>A0ACC2QA62</accession>
<protein>
    <submittedName>
        <fullName evidence="1">Uncharacterized protein</fullName>
    </submittedName>
</protein>
<keyword evidence="2" id="KW-1185">Reference proteome</keyword>